<dbReference type="Proteomes" id="UP000516013">
    <property type="component" value="Chromosome"/>
</dbReference>
<gene>
    <name evidence="3" type="ORF">IAR63_04885</name>
</gene>
<sequence length="59" mass="6511">MNYENVPMMIFILASGYLLIVYLLLALAKRSTGSGSRTEKVTGQHERQAKLAKKVAELG</sequence>
<reference evidence="3 4" key="1">
    <citation type="submission" date="2020-08" db="EMBL/GenBank/DDBJ databases">
        <title>Complete genome sequence of Raphidiopsis curvispora isolated from drinking water reservoir in South Korea.</title>
        <authorList>
            <person name="Jeong J."/>
        </authorList>
    </citation>
    <scope>NUCLEOTIDE SEQUENCE [LARGE SCALE GENOMIC DNA]</scope>
    <source>
        <strain evidence="3 4">GIHE-G1</strain>
    </source>
</reference>
<keyword evidence="2" id="KW-0472">Membrane</keyword>
<feature type="transmembrane region" description="Helical" evidence="2">
    <location>
        <begin position="6"/>
        <end position="28"/>
    </location>
</feature>
<protein>
    <submittedName>
        <fullName evidence="3">Uncharacterized protein</fullName>
    </submittedName>
</protein>
<dbReference type="AlphaFoldDB" id="A0A7H0F507"/>
<evidence type="ECO:0000313" key="4">
    <source>
        <dbReference type="Proteomes" id="UP000516013"/>
    </source>
</evidence>
<feature type="region of interest" description="Disordered" evidence="1">
    <location>
        <begin position="31"/>
        <end position="59"/>
    </location>
</feature>
<evidence type="ECO:0000256" key="1">
    <source>
        <dbReference type="SAM" id="MobiDB-lite"/>
    </source>
</evidence>
<dbReference type="EMBL" id="CP060822">
    <property type="protein sequence ID" value="QNP31123.1"/>
    <property type="molecule type" value="Genomic_DNA"/>
</dbReference>
<keyword evidence="2" id="KW-1133">Transmembrane helix</keyword>
<accession>A0A7H0F507</accession>
<feature type="compositionally biased region" description="Basic and acidic residues" evidence="1">
    <location>
        <begin position="37"/>
        <end position="59"/>
    </location>
</feature>
<evidence type="ECO:0000256" key="2">
    <source>
        <dbReference type="SAM" id="Phobius"/>
    </source>
</evidence>
<dbReference type="KEGG" id="ccur:IAR63_04885"/>
<dbReference type="RefSeq" id="WP_187707362.1">
    <property type="nucleotide sequence ID" value="NZ_CP060822.1"/>
</dbReference>
<organism evidence="3 4">
    <name type="scientific">Cylindrospermopsis curvispora GIHE-G1</name>
    <dbReference type="NCBI Taxonomy" id="2666332"/>
    <lineage>
        <taxon>Bacteria</taxon>
        <taxon>Bacillati</taxon>
        <taxon>Cyanobacteriota</taxon>
        <taxon>Cyanophyceae</taxon>
        <taxon>Nostocales</taxon>
        <taxon>Aphanizomenonaceae</taxon>
        <taxon>Cylindrospermopsis</taxon>
    </lineage>
</organism>
<keyword evidence="2" id="KW-0812">Transmembrane</keyword>
<keyword evidence="4" id="KW-1185">Reference proteome</keyword>
<proteinExistence type="predicted"/>
<evidence type="ECO:0000313" key="3">
    <source>
        <dbReference type="EMBL" id="QNP31123.1"/>
    </source>
</evidence>
<name>A0A7H0F507_9CYAN</name>